<sequence>MSFLFRRSEKARRSSDDDYKKMQYHTERGPIPARVVEQQMHECESRLGNKDIKKYPHWYQNREGVFQPHEQRNNDTKLYESPVSSRIDLDRKTCSHVKAMNRLNPPPNDRARVAQSEANDPGVFRGVIAADKNTGHVYGVAGVIYHPEGDVRAMRRAPVEPLDREGRQFLRRFDDDAADPHRVTTWPPRDEDGSDLAMYESRYVQERTPRPPQQPKTSQKKAKKGFFSS</sequence>
<proteinExistence type="predicted"/>
<reference evidence="2" key="1">
    <citation type="submission" date="2022-09" db="EMBL/GenBank/DDBJ databases">
        <title>Fusarium specimens isolated from Avocado Roots.</title>
        <authorList>
            <person name="Stajich J."/>
            <person name="Roper C."/>
            <person name="Heimlech-Rivalta G."/>
        </authorList>
    </citation>
    <scope>NUCLEOTIDE SEQUENCE</scope>
    <source>
        <strain evidence="2">CF00095</strain>
    </source>
</reference>
<evidence type="ECO:0000313" key="2">
    <source>
        <dbReference type="EMBL" id="KAJ4137302.1"/>
    </source>
</evidence>
<accession>A0ABQ8RKJ8</accession>
<dbReference type="Proteomes" id="UP001152024">
    <property type="component" value="Unassembled WGS sequence"/>
</dbReference>
<protein>
    <submittedName>
        <fullName evidence="2">Uncharacterized protein</fullName>
    </submittedName>
</protein>
<feature type="compositionally biased region" description="Basic residues" evidence="1">
    <location>
        <begin position="218"/>
        <end position="229"/>
    </location>
</feature>
<evidence type="ECO:0000313" key="3">
    <source>
        <dbReference type="Proteomes" id="UP001152024"/>
    </source>
</evidence>
<organism evidence="2 3">
    <name type="scientific">Fusarium equiseti</name>
    <name type="common">Fusarium scirpi</name>
    <dbReference type="NCBI Taxonomy" id="61235"/>
    <lineage>
        <taxon>Eukaryota</taxon>
        <taxon>Fungi</taxon>
        <taxon>Dikarya</taxon>
        <taxon>Ascomycota</taxon>
        <taxon>Pezizomycotina</taxon>
        <taxon>Sordariomycetes</taxon>
        <taxon>Hypocreomycetidae</taxon>
        <taxon>Hypocreales</taxon>
        <taxon>Nectriaceae</taxon>
        <taxon>Fusarium</taxon>
        <taxon>Fusarium incarnatum-equiseti species complex</taxon>
    </lineage>
</organism>
<evidence type="ECO:0000256" key="1">
    <source>
        <dbReference type="SAM" id="MobiDB-lite"/>
    </source>
</evidence>
<dbReference type="EMBL" id="JAOQBH010000004">
    <property type="protein sequence ID" value="KAJ4137302.1"/>
    <property type="molecule type" value="Genomic_DNA"/>
</dbReference>
<gene>
    <name evidence="2" type="ORF">NW768_002885</name>
</gene>
<name>A0ABQ8RKJ8_FUSEQ</name>
<dbReference type="Gene3D" id="3.10.450.30">
    <property type="entry name" value="Microbial ribonucleases"/>
    <property type="match status" value="1"/>
</dbReference>
<keyword evidence="3" id="KW-1185">Reference proteome</keyword>
<feature type="region of interest" description="Disordered" evidence="1">
    <location>
        <begin position="1"/>
        <end position="26"/>
    </location>
</feature>
<feature type="region of interest" description="Disordered" evidence="1">
    <location>
        <begin position="172"/>
        <end position="229"/>
    </location>
</feature>
<feature type="compositionally biased region" description="Basic and acidic residues" evidence="1">
    <location>
        <begin position="172"/>
        <end position="182"/>
    </location>
</feature>
<comment type="caution">
    <text evidence="2">The sequence shown here is derived from an EMBL/GenBank/DDBJ whole genome shotgun (WGS) entry which is preliminary data.</text>
</comment>